<proteinExistence type="predicted"/>
<sequence>MAERVRERIHRDGLGRRDVEGAGEVGVEGMLERAH</sequence>
<gene>
    <name evidence="2" type="ORF">S03H2_39954</name>
</gene>
<dbReference type="EMBL" id="BARU01024734">
    <property type="protein sequence ID" value="GAH52716.1"/>
    <property type="molecule type" value="Genomic_DNA"/>
</dbReference>
<comment type="caution">
    <text evidence="2">The sequence shown here is derived from an EMBL/GenBank/DDBJ whole genome shotgun (WGS) entry which is preliminary data.</text>
</comment>
<evidence type="ECO:0000256" key="1">
    <source>
        <dbReference type="SAM" id="MobiDB-lite"/>
    </source>
</evidence>
<reference evidence="2" key="1">
    <citation type="journal article" date="2014" name="Front. Microbiol.">
        <title>High frequency of phylogenetically diverse reductive dehalogenase-homologous genes in deep subseafloor sedimentary metagenomes.</title>
        <authorList>
            <person name="Kawai M."/>
            <person name="Futagami T."/>
            <person name="Toyoda A."/>
            <person name="Takaki Y."/>
            <person name="Nishi S."/>
            <person name="Hori S."/>
            <person name="Arai W."/>
            <person name="Tsubouchi T."/>
            <person name="Morono Y."/>
            <person name="Uchiyama I."/>
            <person name="Ito T."/>
            <person name="Fujiyama A."/>
            <person name="Inagaki F."/>
            <person name="Takami H."/>
        </authorList>
    </citation>
    <scope>NUCLEOTIDE SEQUENCE</scope>
    <source>
        <strain evidence="2">Expedition CK06-06</strain>
    </source>
</reference>
<organism evidence="2">
    <name type="scientific">marine sediment metagenome</name>
    <dbReference type="NCBI Taxonomy" id="412755"/>
    <lineage>
        <taxon>unclassified sequences</taxon>
        <taxon>metagenomes</taxon>
        <taxon>ecological metagenomes</taxon>
    </lineage>
</organism>
<evidence type="ECO:0000313" key="2">
    <source>
        <dbReference type="EMBL" id="GAH52716.1"/>
    </source>
</evidence>
<feature type="non-terminal residue" evidence="2">
    <location>
        <position position="35"/>
    </location>
</feature>
<accession>X1G469</accession>
<name>X1G469_9ZZZZ</name>
<dbReference type="AlphaFoldDB" id="X1G469"/>
<protein>
    <submittedName>
        <fullName evidence="2">Uncharacterized protein</fullName>
    </submittedName>
</protein>
<feature type="region of interest" description="Disordered" evidence="1">
    <location>
        <begin position="1"/>
        <end position="35"/>
    </location>
</feature>
<feature type="compositionally biased region" description="Basic and acidic residues" evidence="1">
    <location>
        <begin position="1"/>
        <end position="20"/>
    </location>
</feature>